<evidence type="ECO:0000256" key="10">
    <source>
        <dbReference type="ARBA" id="ARBA00023268"/>
    </source>
</evidence>
<dbReference type="Pfam" id="PF02882">
    <property type="entry name" value="THF_DHG_CYH_C"/>
    <property type="match status" value="1"/>
</dbReference>
<dbReference type="SUPFAM" id="SSF51735">
    <property type="entry name" value="NAD(P)-binding Rossmann-fold domains"/>
    <property type="match status" value="1"/>
</dbReference>
<comment type="catalytic activity">
    <reaction evidence="11">
        <text>(6R)-5,10-methylene-5,6,7,8-tetrahydrofolate + NADP(+) = (6R)-5,10-methenyltetrahydrofolate + NADPH</text>
        <dbReference type="Rhea" id="RHEA:22812"/>
        <dbReference type="ChEBI" id="CHEBI:15636"/>
        <dbReference type="ChEBI" id="CHEBI:57455"/>
        <dbReference type="ChEBI" id="CHEBI:57783"/>
        <dbReference type="ChEBI" id="CHEBI:58349"/>
        <dbReference type="EC" id="1.5.1.5"/>
    </reaction>
</comment>
<feature type="domain" description="Tetrahydrofolate dehydrogenase/cyclohydrolase NAD(P)-binding" evidence="13">
    <location>
        <begin position="139"/>
        <end position="280"/>
    </location>
</feature>
<comment type="caution">
    <text evidence="11">Lacks conserved residue(s) required for the propagation of feature annotation.</text>
</comment>
<evidence type="ECO:0000259" key="13">
    <source>
        <dbReference type="Pfam" id="PF02882"/>
    </source>
</evidence>
<keyword evidence="4 11" id="KW-0658">Purine biosynthesis</keyword>
<keyword evidence="8 11" id="KW-0368">Histidine biosynthesis</keyword>
<evidence type="ECO:0000256" key="6">
    <source>
        <dbReference type="ARBA" id="ARBA00022857"/>
    </source>
</evidence>
<organism evidence="14 15">
    <name type="scientific">Anoxynatronum sibiricum</name>
    <dbReference type="NCBI Taxonomy" id="210623"/>
    <lineage>
        <taxon>Bacteria</taxon>
        <taxon>Bacillati</taxon>
        <taxon>Bacillota</taxon>
        <taxon>Clostridia</taxon>
        <taxon>Eubacteriales</taxon>
        <taxon>Clostridiaceae</taxon>
        <taxon>Anoxynatronum</taxon>
    </lineage>
</organism>
<evidence type="ECO:0000313" key="14">
    <source>
        <dbReference type="EMBL" id="MEN1760562.1"/>
    </source>
</evidence>
<dbReference type="InterPro" id="IPR020631">
    <property type="entry name" value="THF_DH/CycHdrlase_NAD-bd_dom"/>
</dbReference>
<keyword evidence="3 11" id="KW-0028">Amino-acid biosynthesis</keyword>
<comment type="caution">
    <text evidence="14">The sequence shown here is derived from an EMBL/GenBank/DDBJ whole genome shotgun (WGS) entry which is preliminary data.</text>
</comment>
<keyword evidence="6 11" id="KW-0521">NADP</keyword>
<name>A0ABU9VTU8_9CLOT</name>
<evidence type="ECO:0000313" key="15">
    <source>
        <dbReference type="Proteomes" id="UP001407405"/>
    </source>
</evidence>
<evidence type="ECO:0000256" key="2">
    <source>
        <dbReference type="ARBA" id="ARBA00022563"/>
    </source>
</evidence>
<dbReference type="Proteomes" id="UP001407405">
    <property type="component" value="Unassembled WGS sequence"/>
</dbReference>
<feature type="binding site" evidence="11">
    <location>
        <begin position="165"/>
        <end position="167"/>
    </location>
    <ligand>
        <name>NADP(+)</name>
        <dbReference type="ChEBI" id="CHEBI:58349"/>
    </ligand>
</feature>
<dbReference type="PRINTS" id="PR00085">
    <property type="entry name" value="THFDHDRGNASE"/>
</dbReference>
<feature type="domain" description="Tetrahydrofolate dehydrogenase/cyclohydrolase catalytic" evidence="12">
    <location>
        <begin position="5"/>
        <end position="119"/>
    </location>
</feature>
<dbReference type="InterPro" id="IPR020630">
    <property type="entry name" value="THF_DH/CycHdrlase_cat_dom"/>
</dbReference>
<accession>A0ABU9VTU8</accession>
<proteinExistence type="inferred from homology"/>
<dbReference type="SUPFAM" id="SSF53223">
    <property type="entry name" value="Aminoacid dehydrogenase-like, N-terminal domain"/>
    <property type="match status" value="1"/>
</dbReference>
<evidence type="ECO:0000259" key="12">
    <source>
        <dbReference type="Pfam" id="PF00763"/>
    </source>
</evidence>
<evidence type="ECO:0000256" key="4">
    <source>
        <dbReference type="ARBA" id="ARBA00022755"/>
    </source>
</evidence>
<dbReference type="InterPro" id="IPR046346">
    <property type="entry name" value="Aminoacid_DH-like_N_sf"/>
</dbReference>
<evidence type="ECO:0000256" key="8">
    <source>
        <dbReference type="ARBA" id="ARBA00023102"/>
    </source>
</evidence>
<protein>
    <recommendedName>
        <fullName evidence="11">Bifunctional protein FolD</fullName>
    </recommendedName>
    <domain>
        <recommendedName>
            <fullName evidence="11">Methylenetetrahydrofolate dehydrogenase</fullName>
            <ecNumber evidence="11">1.5.1.5</ecNumber>
        </recommendedName>
    </domain>
    <domain>
        <recommendedName>
            <fullName evidence="11">Methenyltetrahydrofolate cyclohydrolase</fullName>
            <ecNumber evidence="11">3.5.4.9</ecNumber>
        </recommendedName>
    </domain>
</protein>
<evidence type="ECO:0000256" key="5">
    <source>
        <dbReference type="ARBA" id="ARBA00022801"/>
    </source>
</evidence>
<keyword evidence="15" id="KW-1185">Reference proteome</keyword>
<gene>
    <name evidence="11" type="primary">folD</name>
    <name evidence="14" type="ORF">AAIG11_08765</name>
</gene>
<evidence type="ECO:0000256" key="9">
    <source>
        <dbReference type="ARBA" id="ARBA00023167"/>
    </source>
</evidence>
<comment type="subunit">
    <text evidence="11">Homodimer.</text>
</comment>
<keyword evidence="5 11" id="KW-0378">Hydrolase</keyword>
<sequence length="283" mass="29993">MATLLKGKPVADALSAAIREEVDYLKPKGIQPALTLIRAGEKPDDKAYERAIIKRCESVGVKVNSEVVPENISQADFFRLLDQHNQDPAVHGILIFRPLPKHLKEGEVQYRIAPEKDVDGFHPVNAGKLLTGDPAAFAPCTPMAVMEILKHYEVALSGKRAVVLGRSMVVGKPVALLLLAENATVTIAHSRTQDLETVTSEADLLVAAIGRSEFVTASHIKKGAVVADVGINVDDAGNLTGDVAAAAAEEMADAYTPVPGGVGSVTTAVLAKQVIKACKLQLK</sequence>
<dbReference type="Gene3D" id="3.40.50.10860">
    <property type="entry name" value="Leucine Dehydrogenase, chain A, domain 1"/>
    <property type="match status" value="1"/>
</dbReference>
<dbReference type="InterPro" id="IPR036291">
    <property type="entry name" value="NAD(P)-bd_dom_sf"/>
</dbReference>
<feature type="binding site" evidence="11">
    <location>
        <position position="231"/>
    </location>
    <ligand>
        <name>NADP(+)</name>
        <dbReference type="ChEBI" id="CHEBI:58349"/>
    </ligand>
</feature>
<keyword evidence="2 11" id="KW-0554">One-carbon metabolism</keyword>
<comment type="pathway">
    <text evidence="1 11">One-carbon metabolism; tetrahydrofolate interconversion.</text>
</comment>
<evidence type="ECO:0000256" key="3">
    <source>
        <dbReference type="ARBA" id="ARBA00022605"/>
    </source>
</evidence>
<dbReference type="PANTHER" id="PTHR48099:SF5">
    <property type="entry name" value="C-1-TETRAHYDROFOLATE SYNTHASE, CYTOPLASMIC"/>
    <property type="match status" value="1"/>
</dbReference>
<keyword evidence="7 11" id="KW-0560">Oxidoreductase</keyword>
<keyword evidence="10 11" id="KW-0511">Multifunctional enzyme</keyword>
<reference evidence="14 15" key="1">
    <citation type="submission" date="2024-04" db="EMBL/GenBank/DDBJ databases">
        <title>Genome sequencing and metabolic network reconstruction of aminoacids and betaine degradation by Anoxynatronum sibiricum.</title>
        <authorList>
            <person name="Detkova E.N."/>
            <person name="Boltjanskaja Y.V."/>
            <person name="Mardanov A.V."/>
            <person name="Kevbrin V."/>
        </authorList>
    </citation>
    <scope>NUCLEOTIDE SEQUENCE [LARGE SCALE GENOMIC DNA]</scope>
    <source>
        <strain evidence="14 15">Z-7981</strain>
    </source>
</reference>
<dbReference type="RefSeq" id="WP_343185882.1">
    <property type="nucleotide sequence ID" value="NZ_JBCITM010000007.1"/>
</dbReference>
<dbReference type="EC" id="3.5.4.9" evidence="11"/>
<dbReference type="EMBL" id="JBCITM010000007">
    <property type="protein sequence ID" value="MEN1760562.1"/>
    <property type="molecule type" value="Genomic_DNA"/>
</dbReference>
<evidence type="ECO:0000256" key="1">
    <source>
        <dbReference type="ARBA" id="ARBA00004777"/>
    </source>
</evidence>
<evidence type="ECO:0000256" key="7">
    <source>
        <dbReference type="ARBA" id="ARBA00023002"/>
    </source>
</evidence>
<comment type="catalytic activity">
    <reaction evidence="11">
        <text>(6R)-5,10-methenyltetrahydrofolate + H2O = (6R)-10-formyltetrahydrofolate + H(+)</text>
        <dbReference type="Rhea" id="RHEA:23700"/>
        <dbReference type="ChEBI" id="CHEBI:15377"/>
        <dbReference type="ChEBI" id="CHEBI:15378"/>
        <dbReference type="ChEBI" id="CHEBI:57455"/>
        <dbReference type="ChEBI" id="CHEBI:195366"/>
        <dbReference type="EC" id="3.5.4.9"/>
    </reaction>
</comment>
<keyword evidence="9 11" id="KW-0486">Methionine biosynthesis</keyword>
<dbReference type="Gene3D" id="3.40.50.720">
    <property type="entry name" value="NAD(P)-binding Rossmann-like Domain"/>
    <property type="match status" value="1"/>
</dbReference>
<dbReference type="EC" id="1.5.1.5" evidence="11"/>
<comment type="similarity">
    <text evidence="11">Belongs to the tetrahydrofolate dehydrogenase/cyclohydrolase family.</text>
</comment>
<comment type="function">
    <text evidence="11">Catalyzes the oxidation of 5,10-methylenetetrahydrofolate to 5,10-methenyltetrahydrofolate and then the hydrolysis of 5,10-methenyltetrahydrofolate to 10-formyltetrahydrofolate.</text>
</comment>
<dbReference type="InterPro" id="IPR000672">
    <property type="entry name" value="THF_DH/CycHdrlase"/>
</dbReference>
<dbReference type="PANTHER" id="PTHR48099">
    <property type="entry name" value="C-1-TETRAHYDROFOLATE SYNTHASE, CYTOPLASMIC-RELATED"/>
    <property type="match status" value="1"/>
</dbReference>
<dbReference type="CDD" id="cd01080">
    <property type="entry name" value="NAD_bind_m-THF_DH_Cyclohyd"/>
    <property type="match status" value="1"/>
</dbReference>
<dbReference type="Pfam" id="PF00763">
    <property type="entry name" value="THF_DHG_CYH"/>
    <property type="match status" value="1"/>
</dbReference>
<evidence type="ECO:0000256" key="11">
    <source>
        <dbReference type="HAMAP-Rule" id="MF_01576"/>
    </source>
</evidence>
<dbReference type="HAMAP" id="MF_01576">
    <property type="entry name" value="THF_DHG_CYH"/>
    <property type="match status" value="1"/>
</dbReference>